<evidence type="ECO:0000313" key="1">
    <source>
        <dbReference type="EMBL" id="KAJ3451907.1"/>
    </source>
</evidence>
<dbReference type="Proteomes" id="UP001146793">
    <property type="component" value="Unassembled WGS sequence"/>
</dbReference>
<evidence type="ECO:0008006" key="3">
    <source>
        <dbReference type="Google" id="ProtNLM"/>
    </source>
</evidence>
<proteinExistence type="predicted"/>
<dbReference type="AlphaFoldDB" id="A0AAV8AGR1"/>
<gene>
    <name evidence="1" type="ORF">M0812_03665</name>
</gene>
<organism evidence="1 2">
    <name type="scientific">Anaeramoeba flamelloides</name>
    <dbReference type="NCBI Taxonomy" id="1746091"/>
    <lineage>
        <taxon>Eukaryota</taxon>
        <taxon>Metamonada</taxon>
        <taxon>Anaeramoebidae</taxon>
        <taxon>Anaeramoeba</taxon>
    </lineage>
</organism>
<protein>
    <recommendedName>
        <fullName evidence="3">Preprotein translocase subunit SecY</fullName>
    </recommendedName>
</protein>
<dbReference type="EMBL" id="JANTQA010000008">
    <property type="protein sequence ID" value="KAJ3451907.1"/>
    <property type="molecule type" value="Genomic_DNA"/>
</dbReference>
<accession>A0AAV8AGR1</accession>
<reference evidence="1" key="1">
    <citation type="submission" date="2022-08" db="EMBL/GenBank/DDBJ databases">
        <title>Novel sulphate-reducing endosymbionts in the free-living metamonad Anaeramoeba.</title>
        <authorList>
            <person name="Jerlstrom-Hultqvist J."/>
            <person name="Cepicka I."/>
            <person name="Gallot-Lavallee L."/>
            <person name="Salas-Leiva D."/>
            <person name="Curtis B.A."/>
            <person name="Zahonova K."/>
            <person name="Pipaliya S."/>
            <person name="Dacks J."/>
            <person name="Roger A.J."/>
        </authorList>
    </citation>
    <scope>NUCLEOTIDE SEQUENCE</scope>
    <source>
        <strain evidence="1">Busselton2</strain>
    </source>
</reference>
<name>A0AAV8AGR1_9EUKA</name>
<comment type="caution">
    <text evidence="1">The sequence shown here is derived from an EMBL/GenBank/DDBJ whole genome shotgun (WGS) entry which is preliminary data.</text>
</comment>
<sequence length="74" mass="8301">MSYKSVDQIAAKTRRLLILLIAILFFVSGLLIREDKTIMEFATTLSRSSLPGFGSTTPIDKNLEMEYFADQLGL</sequence>
<evidence type="ECO:0000313" key="2">
    <source>
        <dbReference type="Proteomes" id="UP001146793"/>
    </source>
</evidence>